<keyword evidence="10 13" id="KW-0012">Acyltransferase</keyword>
<dbReference type="InterPro" id="IPR041728">
    <property type="entry name" value="GPAT/DHAPAT_LPLAT"/>
</dbReference>
<name>B8KTL1_9GAMM</name>
<dbReference type="Proteomes" id="UP000004699">
    <property type="component" value="Unassembled WGS sequence"/>
</dbReference>
<evidence type="ECO:0000256" key="4">
    <source>
        <dbReference type="ARBA" id="ARBA00013113"/>
    </source>
</evidence>
<evidence type="ECO:0000256" key="5">
    <source>
        <dbReference type="ARBA" id="ARBA00013432"/>
    </source>
</evidence>
<dbReference type="PANTHER" id="PTHR12563">
    <property type="entry name" value="GLYCEROL-3-PHOSPHATE ACYLTRANSFERASE"/>
    <property type="match status" value="1"/>
</dbReference>
<evidence type="ECO:0000256" key="1">
    <source>
        <dbReference type="ARBA" id="ARBA00004184"/>
    </source>
</evidence>
<evidence type="ECO:0000256" key="2">
    <source>
        <dbReference type="ARBA" id="ARBA00004765"/>
    </source>
</evidence>
<dbReference type="PIRSF" id="PIRSF000437">
    <property type="entry name" value="GPAT_DHAPAT"/>
    <property type="match status" value="1"/>
</dbReference>
<dbReference type="OrthoDB" id="335193at2"/>
<dbReference type="InterPro" id="IPR022284">
    <property type="entry name" value="GPAT/DHAPAT"/>
</dbReference>
<protein>
    <recommendedName>
        <fullName evidence="5">Glycerol-3-phosphate acyltransferase</fullName>
        <ecNumber evidence="4">2.3.1.15</ecNumber>
    </recommendedName>
</protein>
<dbReference type="Pfam" id="PF01553">
    <property type="entry name" value="Acyltransferase"/>
    <property type="match status" value="1"/>
</dbReference>
<keyword evidence="8" id="KW-0444">Lipid biosynthesis</keyword>
<evidence type="ECO:0000256" key="10">
    <source>
        <dbReference type="ARBA" id="ARBA00023315"/>
    </source>
</evidence>
<dbReference type="GO" id="GO:0012505">
    <property type="term" value="C:endomembrane system"/>
    <property type="evidence" value="ECO:0007669"/>
    <property type="project" value="UniProtKB-SubCell"/>
</dbReference>
<dbReference type="GO" id="GO:0004366">
    <property type="term" value="F:glycerol-3-phosphate O-acyltransferase activity"/>
    <property type="evidence" value="ECO:0007669"/>
    <property type="project" value="UniProtKB-EC"/>
</dbReference>
<evidence type="ECO:0000256" key="8">
    <source>
        <dbReference type="ARBA" id="ARBA00023209"/>
    </source>
</evidence>
<dbReference type="SMART" id="SM00563">
    <property type="entry name" value="PlsC"/>
    <property type="match status" value="1"/>
</dbReference>
<evidence type="ECO:0000256" key="3">
    <source>
        <dbReference type="ARBA" id="ARBA00007937"/>
    </source>
</evidence>
<comment type="catalytic activity">
    <reaction evidence="11">
        <text>sn-glycerol 3-phosphate + an acyl-CoA = a 1-acyl-sn-glycero-3-phosphate + CoA</text>
        <dbReference type="Rhea" id="RHEA:15325"/>
        <dbReference type="ChEBI" id="CHEBI:57287"/>
        <dbReference type="ChEBI" id="CHEBI:57597"/>
        <dbReference type="ChEBI" id="CHEBI:57970"/>
        <dbReference type="ChEBI" id="CHEBI:58342"/>
        <dbReference type="EC" id="2.3.1.15"/>
    </reaction>
</comment>
<comment type="similarity">
    <text evidence="3">Belongs to the GPAT/DAPAT family.</text>
</comment>
<dbReference type="NCBIfam" id="NF002886">
    <property type="entry name" value="PRK03355.1"/>
    <property type="match status" value="1"/>
</dbReference>
<gene>
    <name evidence="13" type="ORF">NOR51B_1537</name>
</gene>
<dbReference type="eggNOG" id="COG2937">
    <property type="taxonomic scope" value="Bacteria"/>
</dbReference>
<reference evidence="14" key="1">
    <citation type="journal article" date="2013" name="BMC Microbiol.">
        <title>Taxonomy and evolution of bacteriochlorophyll a-containing members of the OM60/NOR5 clade of marine gammaproteobacteria: description of Luminiphilus syltensis gen. nov., sp. nov., reclassification of Haliea rubra as Pseudohaliea rubra gen. nov., comb. nov., and emendation of Chromatocurvus halotolerans.</title>
        <authorList>
            <person name="Spring S."/>
            <person name="Riedel T."/>
            <person name="Sproer C."/>
            <person name="Yan S."/>
            <person name="Harder J."/>
            <person name="Fuchs B.M."/>
        </authorList>
    </citation>
    <scope>NUCLEOTIDE SEQUENCE [LARGE SCALE GENOMIC DNA]</scope>
    <source>
        <strain evidence="14">NOR51-B</strain>
    </source>
</reference>
<dbReference type="EC" id="2.3.1.15" evidence="4"/>
<evidence type="ECO:0000256" key="9">
    <source>
        <dbReference type="ARBA" id="ARBA00023264"/>
    </source>
</evidence>
<evidence type="ECO:0000313" key="13">
    <source>
        <dbReference type="EMBL" id="EED35591.1"/>
    </source>
</evidence>
<dbReference type="InterPro" id="IPR045520">
    <property type="entry name" value="GPAT/DHAPAT_C"/>
</dbReference>
<dbReference type="UniPathway" id="UPA00557">
    <property type="reaction ID" value="UER00612"/>
</dbReference>
<dbReference type="SUPFAM" id="SSF69593">
    <property type="entry name" value="Glycerol-3-phosphate (1)-acyltransferase"/>
    <property type="match status" value="1"/>
</dbReference>
<dbReference type="InterPro" id="IPR002123">
    <property type="entry name" value="Plipid/glycerol_acylTrfase"/>
</dbReference>
<evidence type="ECO:0000259" key="12">
    <source>
        <dbReference type="SMART" id="SM00563"/>
    </source>
</evidence>
<dbReference type="GO" id="GO:0005886">
    <property type="term" value="C:plasma membrane"/>
    <property type="evidence" value="ECO:0007669"/>
    <property type="project" value="TreeGrafter"/>
</dbReference>
<keyword evidence="6 13" id="KW-0808">Transferase</keyword>
<dbReference type="CDD" id="cd07993">
    <property type="entry name" value="LPLAT_DHAPAT-like"/>
    <property type="match status" value="1"/>
</dbReference>
<accession>B8KTL1</accession>
<dbReference type="RefSeq" id="WP_009020337.1">
    <property type="nucleotide sequence ID" value="NZ_DS999411.1"/>
</dbReference>
<evidence type="ECO:0000313" key="14">
    <source>
        <dbReference type="Proteomes" id="UP000004699"/>
    </source>
</evidence>
<evidence type="ECO:0000256" key="11">
    <source>
        <dbReference type="ARBA" id="ARBA00048427"/>
    </source>
</evidence>
<feature type="domain" description="Phospholipid/glycerol acyltransferase" evidence="12">
    <location>
        <begin position="276"/>
        <end position="403"/>
    </location>
</feature>
<dbReference type="EMBL" id="DS999411">
    <property type="protein sequence ID" value="EED35591.1"/>
    <property type="molecule type" value="Genomic_DNA"/>
</dbReference>
<dbReference type="GO" id="GO:0016024">
    <property type="term" value="P:CDP-diacylglycerol biosynthetic process"/>
    <property type="evidence" value="ECO:0007669"/>
    <property type="project" value="UniProtKB-UniPathway"/>
</dbReference>
<keyword evidence="14" id="KW-1185">Reference proteome</keyword>
<keyword evidence="7" id="KW-0472">Membrane</keyword>
<keyword evidence="8" id="KW-0443">Lipid metabolism</keyword>
<keyword evidence="9" id="KW-1208">Phospholipid metabolism</keyword>
<evidence type="ECO:0000256" key="7">
    <source>
        <dbReference type="ARBA" id="ARBA00023136"/>
    </source>
</evidence>
<organism evidence="13 14">
    <name type="scientific">Luminiphilus syltensis NOR5-1B</name>
    <dbReference type="NCBI Taxonomy" id="565045"/>
    <lineage>
        <taxon>Bacteria</taxon>
        <taxon>Pseudomonadati</taxon>
        <taxon>Pseudomonadota</taxon>
        <taxon>Gammaproteobacteria</taxon>
        <taxon>Cellvibrionales</taxon>
        <taxon>Halieaceae</taxon>
        <taxon>Luminiphilus</taxon>
    </lineage>
</organism>
<keyword evidence="8" id="KW-0594">Phospholipid biosynthesis</keyword>
<dbReference type="PANTHER" id="PTHR12563:SF17">
    <property type="entry name" value="DIHYDROXYACETONE PHOSPHATE ACYLTRANSFERASE"/>
    <property type="match status" value="1"/>
</dbReference>
<dbReference type="AlphaFoldDB" id="B8KTL1"/>
<dbReference type="Pfam" id="PF19277">
    <property type="entry name" value="GPAT_C"/>
    <property type="match status" value="1"/>
</dbReference>
<dbReference type="STRING" id="565045.NOR51B_1537"/>
<comment type="subcellular location">
    <subcellularLocation>
        <location evidence="1">Endomembrane system</location>
        <topology evidence="1">Peripheral membrane protein</topology>
    </subcellularLocation>
</comment>
<proteinExistence type="inferred from homology"/>
<evidence type="ECO:0000256" key="6">
    <source>
        <dbReference type="ARBA" id="ARBA00022679"/>
    </source>
</evidence>
<dbReference type="HOGENOM" id="CLU_015407_1_0_6"/>
<sequence length="788" mass="89655">MPKFPEAKLAESPWPKGAEAVIFIIDARSSFERSILEDWISRHDKSGVPSKVIPLELGDDRKPLNVGALDRAIVRLPNAVVAPLRIAWVHSRRSIQSGPRLVDFLRGSDYRPSLWRQKYLAEKRPERMRLVLGEPGSLDDLSARFKNKYQQEPAARPADFSIFVARQAAIVLDMGERKLRGGRYKVPRYVVHSLRNNPDFQEKLRAIADERQVPLAEVQREVNDYFGEMISVPNHFWLDVFAKISNLCLSLGYEPELRYDKSDLERIRAMVREYPSALLWTHKTYLDGFAVPKIMFENDFPMPHMFGGANLNFPGLGFLLRRSGGIFIKRSFADNEVYKATLRQYIGYLMEKRFPLTWSFEGTRSRLGKLMPPKFGILKYVLEGCSHSGARNIHIIPVAVTYDLLRDAEEYAREQSGVPKAPESLSWMVGYIRSLAKPMGKIYVDFGEPVILPEAPDPDDKLALSKVAFQVAVEVNRVTPITLPALISMSLLAVFPRALTEEEVIADVDQLVSWCAARELRHSPDFDKQYAENMETQLQLMIDEGIISRFDGGRQVVYGIVDGQAPVASYYRNTIVHYFVNQAITELALQAAIDAANDGANLEAVFWAEVDNLRDLFKFEFFYPPSDVFRREIAGELERIAPDWQSLFEQGKTGLRELLGRFTPLVAHRSLQMFIEAYAIAATVLAEWPKDEFSEQDCVEHCMSFGKQAFLQRRISSDASVGKLLFSTAFKVLQSRELVNASRPDVIEARKQHAARLDELMRRIEYIRASSIASRGALTLRDSVHERL</sequence>
<comment type="pathway">
    <text evidence="2">Phospholipid metabolism; CDP-diacylglycerol biosynthesis; CDP-diacylglycerol from sn-glycerol 3-phosphate: step 1/3.</text>
</comment>